<keyword evidence="1" id="KW-0472">Membrane</keyword>
<feature type="transmembrane region" description="Helical" evidence="1">
    <location>
        <begin position="6"/>
        <end position="24"/>
    </location>
</feature>
<dbReference type="Pfam" id="PF03616">
    <property type="entry name" value="Glt_symporter"/>
    <property type="match status" value="1"/>
</dbReference>
<dbReference type="PANTHER" id="PTHR36178">
    <property type="entry name" value="SLR0625 PROTEIN"/>
    <property type="match status" value="1"/>
</dbReference>
<keyword evidence="1" id="KW-0915">Sodium</keyword>
<feature type="transmembrane region" description="Helical" evidence="1">
    <location>
        <begin position="95"/>
        <end position="117"/>
    </location>
</feature>
<dbReference type="HAMAP" id="MF_02062">
    <property type="entry name" value="GltS"/>
    <property type="match status" value="1"/>
</dbReference>
<feature type="transmembrane region" description="Helical" evidence="1">
    <location>
        <begin position="312"/>
        <end position="333"/>
    </location>
</feature>
<keyword evidence="1" id="KW-0813">Transport</keyword>
<feature type="transmembrane region" description="Helical" evidence="1">
    <location>
        <begin position="244"/>
        <end position="266"/>
    </location>
</feature>
<evidence type="ECO:0000256" key="1">
    <source>
        <dbReference type="HAMAP-Rule" id="MF_02062"/>
    </source>
</evidence>
<comment type="caution">
    <text evidence="3">The sequence shown here is derived from an EMBL/GenBank/DDBJ whole genome shotgun (WGS) entry which is preliminary data.</text>
</comment>
<keyword evidence="1" id="KW-1003">Cell membrane</keyword>
<keyword evidence="1" id="KW-0812">Transmembrane</keyword>
<feature type="transmembrane region" description="Helical" evidence="1">
    <location>
        <begin position="157"/>
        <end position="176"/>
    </location>
</feature>
<dbReference type="Proteomes" id="UP000767334">
    <property type="component" value="Unassembled WGS sequence"/>
</dbReference>
<feature type="transmembrane region" description="Helical" evidence="1">
    <location>
        <begin position="65"/>
        <end position="83"/>
    </location>
</feature>
<keyword evidence="1" id="KW-0739">Sodium transport</keyword>
<evidence type="ECO:0000313" key="4">
    <source>
        <dbReference type="Proteomes" id="UP000767334"/>
    </source>
</evidence>
<keyword evidence="1" id="KW-0029">Amino-acid transport</keyword>
<comment type="function">
    <text evidence="1">Catalyzes the sodium-dependent transport of glutamate.</text>
</comment>
<sequence length="407" mass="43891">MTIQFNMIQSIGLAVIFLLVGKAVKSNIPLFSKYAIPSPVIGGLIFSIVHMILRQSNIAVFEFDTTLQTFFQTMFFCTVGFNASLKMLKVGGKQILIFLLIATVLAVLQNVLAVGLAEFVGINPLLALLTASPALTGGHGTSAAVAPSIEALGYPEALTVALTAATFGLIAGSFLGSPMANRLIVKNNLVNKKKSQLSNEDDFDLSIIDTKKTMLDTNKISMAFFQILIAMALGTYLTDALNSFVGKWFAGVTFPAYIGSMLVAAVIRNISDNSTILKSPLEEIEVVGEVSLNLFLGMALITLKLWHLVDLALPMLILLLAQCALMYFYGMFVSYRLMGKNYDSAVMVAGLTGFAMGSTSNAMANMNSVTEKYLYSKTAFFIVPIVGALFIDFINIGIIYGFIAFLS</sequence>
<organism evidence="3 4">
    <name type="scientific">Clostridium saudiense</name>
    <dbReference type="NCBI Taxonomy" id="1414720"/>
    <lineage>
        <taxon>Bacteria</taxon>
        <taxon>Bacillati</taxon>
        <taxon>Bacillota</taxon>
        <taxon>Clostridia</taxon>
        <taxon>Eubacteriales</taxon>
        <taxon>Clostridiaceae</taxon>
        <taxon>Clostridium</taxon>
    </lineage>
</organism>
<keyword evidence="4" id="KW-1185">Reference proteome</keyword>
<accession>A0ABS2FGV0</accession>
<keyword evidence="1" id="KW-1133">Transmembrane helix</keyword>
<comment type="similarity">
    <text evidence="1">Belongs to the glutamate:Na(+) symporter (ESS) (TC 2.A.27) family.</text>
</comment>
<evidence type="ECO:0000313" key="3">
    <source>
        <dbReference type="EMBL" id="MBM6819531.1"/>
    </source>
</evidence>
<comment type="subcellular location">
    <subcellularLocation>
        <location evidence="1">Cell membrane</location>
        <topology evidence="1">Multi-pass membrane protein</topology>
    </subcellularLocation>
</comment>
<reference evidence="3 4" key="1">
    <citation type="journal article" date="2021" name="Sci. Rep.">
        <title>The distribution of antibiotic resistance genes in chicken gut microbiota commensals.</title>
        <authorList>
            <person name="Juricova H."/>
            <person name="Matiasovicova J."/>
            <person name="Kubasova T."/>
            <person name="Cejkova D."/>
            <person name="Rychlik I."/>
        </authorList>
    </citation>
    <scope>NUCLEOTIDE SEQUENCE [LARGE SCALE GENOMIC DNA]</scope>
    <source>
        <strain evidence="3 4">An435</strain>
    </source>
</reference>
<dbReference type="PANTHER" id="PTHR36178:SF1">
    <property type="entry name" value="SODIUM_GLUTAMATE SYMPORTER"/>
    <property type="match status" value="1"/>
</dbReference>
<dbReference type="EMBL" id="JACJLL010000050">
    <property type="protein sequence ID" value="MBM6819531.1"/>
    <property type="molecule type" value="Genomic_DNA"/>
</dbReference>
<feature type="transmembrane region" description="Helical" evidence="1">
    <location>
        <begin position="220"/>
        <end position="238"/>
    </location>
</feature>
<proteinExistence type="inferred from homology"/>
<name>A0ABS2FGV0_9CLOT</name>
<feature type="transmembrane region" description="Helical" evidence="1">
    <location>
        <begin position="379"/>
        <end position="406"/>
    </location>
</feature>
<keyword evidence="1" id="KW-0406">Ion transport</keyword>
<gene>
    <name evidence="3" type="primary">gltS</name>
    <name evidence="3" type="ORF">H6A19_09320</name>
</gene>
<dbReference type="NCBIfam" id="TIGR00210">
    <property type="entry name" value="gltS"/>
    <property type="match status" value="1"/>
</dbReference>
<feature type="transmembrane region" description="Helical" evidence="1">
    <location>
        <begin position="36"/>
        <end position="53"/>
    </location>
</feature>
<dbReference type="InterPro" id="IPR004445">
    <property type="entry name" value="GltS"/>
</dbReference>
<keyword evidence="1" id="KW-0769">Symport</keyword>
<feature type="transmembrane region" description="Helical" evidence="1">
    <location>
        <begin position="345"/>
        <end position="364"/>
    </location>
</feature>
<dbReference type="RefSeq" id="WP_148323703.1">
    <property type="nucleotide sequence ID" value="NZ_JACJLL010000050.1"/>
</dbReference>
<feature type="transmembrane region" description="Helical" evidence="1">
    <location>
        <begin position="286"/>
        <end position="306"/>
    </location>
</feature>
<evidence type="ECO:0000256" key="2">
    <source>
        <dbReference type="NCBIfam" id="TIGR00210"/>
    </source>
</evidence>
<protein>
    <recommendedName>
        <fullName evidence="1 2">Sodium/glutamate symporter</fullName>
    </recommendedName>
</protein>